<evidence type="ECO:0000256" key="16">
    <source>
        <dbReference type="ARBA" id="ARBA00048889"/>
    </source>
</evidence>
<dbReference type="PANTHER" id="PTHR32523:SF8">
    <property type="entry name" value="DOLICHOL KINASE"/>
    <property type="match status" value="1"/>
</dbReference>
<feature type="region of interest" description="Disordered" evidence="18">
    <location>
        <begin position="96"/>
        <end position="136"/>
    </location>
</feature>
<evidence type="ECO:0000256" key="3">
    <source>
        <dbReference type="ARBA" id="ARBA00022528"/>
    </source>
</evidence>
<dbReference type="PROSITE" id="PS50865">
    <property type="entry name" value="ZF_MYND_2"/>
    <property type="match status" value="1"/>
</dbReference>
<keyword evidence="10" id="KW-0862">Zinc</keyword>
<evidence type="ECO:0000313" key="21">
    <source>
        <dbReference type="Proteomes" id="UP000236333"/>
    </source>
</evidence>
<organism evidence="20 21">
    <name type="scientific">Tetrabaena socialis</name>
    <dbReference type="NCBI Taxonomy" id="47790"/>
    <lineage>
        <taxon>Eukaryota</taxon>
        <taxon>Viridiplantae</taxon>
        <taxon>Chlorophyta</taxon>
        <taxon>core chlorophytes</taxon>
        <taxon>Chlorophyceae</taxon>
        <taxon>CS clade</taxon>
        <taxon>Chlamydomonadales</taxon>
        <taxon>Tetrabaenaceae</taxon>
        <taxon>Tetrabaena</taxon>
    </lineage>
</organism>
<comment type="subcellular location">
    <subcellularLocation>
        <location evidence="1">Plastid</location>
        <location evidence="1">Chloroplast membrane</location>
        <topology evidence="1">Multi-pass membrane protein</topology>
    </subcellularLocation>
</comment>
<evidence type="ECO:0000256" key="4">
    <source>
        <dbReference type="ARBA" id="ARBA00022640"/>
    </source>
</evidence>
<keyword evidence="9" id="KW-0418">Kinase</keyword>
<keyword evidence="13" id="KW-0472">Membrane</keyword>
<gene>
    <name evidence="20" type="ORF">TSOC_012198</name>
</gene>
<evidence type="ECO:0000256" key="6">
    <source>
        <dbReference type="ARBA" id="ARBA00022692"/>
    </source>
</evidence>
<dbReference type="PROSITE" id="PS01360">
    <property type="entry name" value="ZF_MYND_1"/>
    <property type="match status" value="1"/>
</dbReference>
<accession>A0A2J7ZNQ2</accession>
<evidence type="ECO:0000256" key="1">
    <source>
        <dbReference type="ARBA" id="ARBA00004508"/>
    </source>
</evidence>
<keyword evidence="5" id="KW-0808">Transferase</keyword>
<dbReference type="GO" id="GO:0010276">
    <property type="term" value="F:phytol kinase activity"/>
    <property type="evidence" value="ECO:0007669"/>
    <property type="project" value="UniProtKB-EC"/>
</dbReference>
<keyword evidence="8 17" id="KW-0863">Zinc-finger</keyword>
<evidence type="ECO:0000259" key="19">
    <source>
        <dbReference type="PROSITE" id="PS50865"/>
    </source>
</evidence>
<feature type="domain" description="MYND-type" evidence="19">
    <location>
        <begin position="876"/>
        <end position="924"/>
    </location>
</feature>
<evidence type="ECO:0000256" key="5">
    <source>
        <dbReference type="ARBA" id="ARBA00022679"/>
    </source>
</evidence>
<dbReference type="SUPFAM" id="SSF144232">
    <property type="entry name" value="HIT/MYND zinc finger-like"/>
    <property type="match status" value="1"/>
</dbReference>
<evidence type="ECO:0000256" key="13">
    <source>
        <dbReference type="ARBA" id="ARBA00023136"/>
    </source>
</evidence>
<dbReference type="PANTHER" id="PTHR32523">
    <property type="entry name" value="PHYTOL KINASE 1, CHLOROPLASTIC"/>
    <property type="match status" value="1"/>
</dbReference>
<evidence type="ECO:0000256" key="17">
    <source>
        <dbReference type="PROSITE-ProRule" id="PRU00134"/>
    </source>
</evidence>
<keyword evidence="12" id="KW-1133">Transmembrane helix</keyword>
<dbReference type="GO" id="GO:0009507">
    <property type="term" value="C:chloroplast"/>
    <property type="evidence" value="ECO:0007669"/>
    <property type="project" value="UniProtKB-SubCell"/>
</dbReference>
<dbReference type="Proteomes" id="UP000236333">
    <property type="component" value="Unassembled WGS sequence"/>
</dbReference>
<dbReference type="EC" id="2.7.1.182" evidence="15"/>
<dbReference type="InterPro" id="IPR002893">
    <property type="entry name" value="Znf_MYND"/>
</dbReference>
<dbReference type="GO" id="GO:0008270">
    <property type="term" value="F:zinc ion binding"/>
    <property type="evidence" value="ECO:0007669"/>
    <property type="project" value="UniProtKB-KW"/>
</dbReference>
<comment type="pathway">
    <text evidence="14">Cofactor biosynthesis; tocopherol biosynthesis.</text>
</comment>
<keyword evidence="11" id="KW-0809">Transit peptide</keyword>
<proteinExistence type="inferred from homology"/>
<comment type="caution">
    <text evidence="20">The sequence shown here is derived from an EMBL/GenBank/DDBJ whole genome shotgun (WGS) entry which is preliminary data.</text>
</comment>
<evidence type="ECO:0000256" key="2">
    <source>
        <dbReference type="ARBA" id="ARBA00010794"/>
    </source>
</evidence>
<evidence type="ECO:0000256" key="11">
    <source>
        <dbReference type="ARBA" id="ARBA00022946"/>
    </source>
</evidence>
<evidence type="ECO:0000256" key="15">
    <source>
        <dbReference type="ARBA" id="ARBA00039024"/>
    </source>
</evidence>
<evidence type="ECO:0000256" key="9">
    <source>
        <dbReference type="ARBA" id="ARBA00022777"/>
    </source>
</evidence>
<comment type="similarity">
    <text evidence="2">Belongs to the polyprenol kinase family.</text>
</comment>
<evidence type="ECO:0000256" key="18">
    <source>
        <dbReference type="SAM" id="MobiDB-lite"/>
    </source>
</evidence>
<dbReference type="GO" id="GO:0016020">
    <property type="term" value="C:membrane"/>
    <property type="evidence" value="ECO:0007669"/>
    <property type="project" value="UniProtKB-SubCell"/>
</dbReference>
<protein>
    <recommendedName>
        <fullName evidence="15">phytol kinase</fullName>
        <ecNumber evidence="15">2.7.1.182</ecNumber>
    </recommendedName>
</protein>
<keyword evidence="4" id="KW-0934">Plastid</keyword>
<dbReference type="InterPro" id="IPR039606">
    <property type="entry name" value="Phytol/farnesol_kinase"/>
</dbReference>
<evidence type="ECO:0000313" key="20">
    <source>
        <dbReference type="EMBL" id="PNH01880.1"/>
    </source>
</evidence>
<keyword evidence="7" id="KW-0479">Metal-binding</keyword>
<evidence type="ECO:0000256" key="12">
    <source>
        <dbReference type="ARBA" id="ARBA00022989"/>
    </source>
</evidence>
<dbReference type="AlphaFoldDB" id="A0A2J7ZNQ2"/>
<keyword evidence="21" id="KW-1185">Reference proteome</keyword>
<sequence>MLDRSVEDALRRLPGLVDRLMADPEAQFRVDDAEEMVELIATVRDCLAQFPEGSAEGAAAAATILEDAGVHSALLRLVAAVVRWPLLAPISDIASGSDGGSGGSGSSGGGGGSRSGGSGTEGSGRGTGGAGTGCRRGGSTGELRICEGTQAHASVAWKTCGVVDMLLQLLFAQLHVSLAAVGFIQKLLRMDTLQCLARWFAAGADSIRAPTAQQAGFAECLFCMLNSLLLPFQYNAPTEEEALHASMWRELTAALRDSCVLEQAARLLLQLMLQGAPTGAALPMRYPTPVMIRTFLVIYQNIGGEVLETAALREVLSGRCAWHMVLIHGVAALCMADGGPAYGLPENVQQAVSTRLAEAFPPGPQEVYHLEESIPLGLLAALAYVGPSPPVGARAIVMLLLRLARLAVTSGDVWAAHAQQQRAGLPAHAGGTQFVMVRDHLFHVAQSSLEAAWRLLRERLTAHPPAWVEEAGVECWRLVAATLCRNMLCWAYQDELRWVGTQLLHRWVPLRPAGEPLPPAPPPGLAAVLAGGLLPCLERLLRRACEEPDGPESAVMGALLSEGHTWRLWAHLLEYGEPRQAAALVATLGKLLRRANLAEASFGDGRLVSRLCAAVLGPCASPSELIEAEGRQRGRLLMYAVCSWLPALSGLVLQVMADQPASDTADSKDLWGLLRPLMGWLPLLARRCANGSTAGAAAGCSAAAAADAACSPAADDAGGWRLLLLEEVRVVPLLGAALRLAAFKLPRGGLFLLARAALARNCCAVAAAFPDEVLRAASSSAWPPGLLRALLPDLQEQGRGVLVDRTEALAAWLEGASVAGNGSSSGGGRGGFGGSGGDMDPREHFLAVAAVIPGVIAEMAAALVPLAEARALLRTCSYNGCTSLAGDSEADARMRWCRFCNSSCYCCGECQLSHWREGGHKEACPGGAKARPG</sequence>
<evidence type="ECO:0000256" key="8">
    <source>
        <dbReference type="ARBA" id="ARBA00022771"/>
    </source>
</evidence>
<comment type="catalytic activity">
    <reaction evidence="16">
        <text>phytol + CTP = phytyl phosphate + CDP + H(+)</text>
        <dbReference type="Rhea" id="RHEA:38055"/>
        <dbReference type="ChEBI" id="CHEBI:15378"/>
        <dbReference type="ChEBI" id="CHEBI:17327"/>
        <dbReference type="ChEBI" id="CHEBI:37563"/>
        <dbReference type="ChEBI" id="CHEBI:58069"/>
        <dbReference type="ChEBI" id="CHEBI:75483"/>
        <dbReference type="EC" id="2.7.1.182"/>
    </reaction>
</comment>
<evidence type="ECO:0000256" key="10">
    <source>
        <dbReference type="ARBA" id="ARBA00022833"/>
    </source>
</evidence>
<keyword evidence="6" id="KW-0812">Transmembrane</keyword>
<feature type="compositionally biased region" description="Gly residues" evidence="18">
    <location>
        <begin position="97"/>
        <end position="136"/>
    </location>
</feature>
<dbReference type="EMBL" id="PGGS01000772">
    <property type="protein sequence ID" value="PNH01880.1"/>
    <property type="molecule type" value="Genomic_DNA"/>
</dbReference>
<reference evidence="20 21" key="1">
    <citation type="journal article" date="2017" name="Mol. Biol. Evol.">
        <title>The 4-celled Tetrabaena socialis nuclear genome reveals the essential components for genetic control of cell number at the origin of multicellularity in the volvocine lineage.</title>
        <authorList>
            <person name="Featherston J."/>
            <person name="Arakaki Y."/>
            <person name="Hanschen E.R."/>
            <person name="Ferris P.J."/>
            <person name="Michod R.E."/>
            <person name="Olson B.J.S.C."/>
            <person name="Nozaki H."/>
            <person name="Durand P.M."/>
        </authorList>
    </citation>
    <scope>NUCLEOTIDE SEQUENCE [LARGE SCALE GENOMIC DNA]</scope>
    <source>
        <strain evidence="20 21">NIES-571</strain>
    </source>
</reference>
<evidence type="ECO:0000256" key="14">
    <source>
        <dbReference type="ARBA" id="ARBA00024015"/>
    </source>
</evidence>
<dbReference type="OrthoDB" id="550206at2759"/>
<keyword evidence="3" id="KW-0150">Chloroplast</keyword>
<evidence type="ECO:0000256" key="7">
    <source>
        <dbReference type="ARBA" id="ARBA00022723"/>
    </source>
</evidence>
<name>A0A2J7ZNQ2_9CHLO</name>